<keyword evidence="2" id="KW-1133">Transmembrane helix</keyword>
<proteinExistence type="predicted"/>
<sequence length="111" mass="12949">MAKRQRSFWSTPQGWAAIGLIASVSYFLLVEHRQHLFEFLPFLILLACPLMHIFMHRGHGHHHTTKHGRDAAPHKSFEKPTRESEAYRDGFIEGLKSGREEREKGEDNNER</sequence>
<name>A0A1G8RMW9_9GAMM</name>
<evidence type="ECO:0000256" key="2">
    <source>
        <dbReference type="SAM" id="Phobius"/>
    </source>
</evidence>
<feature type="transmembrane region" description="Helical" evidence="2">
    <location>
        <begin position="12"/>
        <end position="30"/>
    </location>
</feature>
<evidence type="ECO:0000313" key="4">
    <source>
        <dbReference type="Proteomes" id="UP000199527"/>
    </source>
</evidence>
<gene>
    <name evidence="3" type="ORF">SAMN04488540_105212</name>
</gene>
<keyword evidence="2" id="KW-0472">Membrane</keyword>
<dbReference type="EMBL" id="FNEM01000005">
    <property type="protein sequence ID" value="SDJ17740.1"/>
    <property type="molecule type" value="Genomic_DNA"/>
</dbReference>
<dbReference type="InterPro" id="IPR021682">
    <property type="entry name" value="DUF2933"/>
</dbReference>
<evidence type="ECO:0000256" key="1">
    <source>
        <dbReference type="SAM" id="MobiDB-lite"/>
    </source>
</evidence>
<dbReference type="Pfam" id="PF11666">
    <property type="entry name" value="DUF2933"/>
    <property type="match status" value="1"/>
</dbReference>
<feature type="region of interest" description="Disordered" evidence="1">
    <location>
        <begin position="59"/>
        <end position="111"/>
    </location>
</feature>
<dbReference type="OrthoDB" id="5298481at2"/>
<feature type="compositionally biased region" description="Basic and acidic residues" evidence="1">
    <location>
        <begin position="67"/>
        <end position="111"/>
    </location>
</feature>
<accession>A0A1G8RMW9</accession>
<dbReference type="RefSeq" id="WP_090364832.1">
    <property type="nucleotide sequence ID" value="NZ_FNEM01000005.1"/>
</dbReference>
<dbReference type="AlphaFoldDB" id="A0A1G8RMW9"/>
<evidence type="ECO:0000313" key="3">
    <source>
        <dbReference type="EMBL" id="SDJ17740.1"/>
    </source>
</evidence>
<organism evidence="3 4">
    <name type="scientific">Ferrimonas sediminum</name>
    <dbReference type="NCBI Taxonomy" id="718193"/>
    <lineage>
        <taxon>Bacteria</taxon>
        <taxon>Pseudomonadati</taxon>
        <taxon>Pseudomonadota</taxon>
        <taxon>Gammaproteobacteria</taxon>
        <taxon>Alteromonadales</taxon>
        <taxon>Ferrimonadaceae</taxon>
        <taxon>Ferrimonas</taxon>
    </lineage>
</organism>
<keyword evidence="2" id="KW-0812">Transmembrane</keyword>
<reference evidence="4" key="1">
    <citation type="submission" date="2016-10" db="EMBL/GenBank/DDBJ databases">
        <authorList>
            <person name="Varghese N."/>
            <person name="Submissions S."/>
        </authorList>
    </citation>
    <scope>NUCLEOTIDE SEQUENCE [LARGE SCALE GENOMIC DNA]</scope>
    <source>
        <strain evidence="4">DSM 23317</strain>
    </source>
</reference>
<keyword evidence="4" id="KW-1185">Reference proteome</keyword>
<evidence type="ECO:0008006" key="5">
    <source>
        <dbReference type="Google" id="ProtNLM"/>
    </source>
</evidence>
<feature type="transmembrane region" description="Helical" evidence="2">
    <location>
        <begin position="36"/>
        <end position="55"/>
    </location>
</feature>
<dbReference type="Proteomes" id="UP000199527">
    <property type="component" value="Unassembled WGS sequence"/>
</dbReference>
<protein>
    <recommendedName>
        <fullName evidence="5">DUF2933 domain-containing protein</fullName>
    </recommendedName>
</protein>